<protein>
    <recommendedName>
        <fullName evidence="4">Cardiolipin synthase N-terminal domain-containing protein</fullName>
    </recommendedName>
</protein>
<dbReference type="AlphaFoldDB" id="A0A316GVG9"/>
<reference evidence="2 3" key="1">
    <citation type="submission" date="2018-05" db="EMBL/GenBank/DDBJ databases">
        <title>Genomic Encyclopedia of Archaeal and Bacterial Type Strains, Phase II (KMG-II): from individual species to whole genera.</title>
        <authorList>
            <person name="Goeker M."/>
        </authorList>
    </citation>
    <scope>NUCLEOTIDE SEQUENCE [LARGE SCALE GENOMIC DNA]</scope>
    <source>
        <strain evidence="2 3">DSM 19975</strain>
    </source>
</reference>
<feature type="transmembrane region" description="Helical" evidence="1">
    <location>
        <begin position="6"/>
        <end position="22"/>
    </location>
</feature>
<keyword evidence="1" id="KW-0812">Transmembrane</keyword>
<keyword evidence="1" id="KW-0472">Membrane</keyword>
<organism evidence="2 3">
    <name type="scientific">Mucilaginibacter oryzae</name>
    <dbReference type="NCBI Taxonomy" id="468058"/>
    <lineage>
        <taxon>Bacteria</taxon>
        <taxon>Pseudomonadati</taxon>
        <taxon>Bacteroidota</taxon>
        <taxon>Sphingobacteriia</taxon>
        <taxon>Sphingobacteriales</taxon>
        <taxon>Sphingobacteriaceae</taxon>
        <taxon>Mucilaginibacter</taxon>
    </lineage>
</organism>
<keyword evidence="3" id="KW-1185">Reference proteome</keyword>
<evidence type="ECO:0000313" key="3">
    <source>
        <dbReference type="Proteomes" id="UP000245678"/>
    </source>
</evidence>
<name>A0A316GVG9_9SPHI</name>
<dbReference type="InterPro" id="IPR014562">
    <property type="entry name" value="UCP030959_TPR_rpt-cont"/>
</dbReference>
<evidence type="ECO:0000256" key="1">
    <source>
        <dbReference type="SAM" id="Phobius"/>
    </source>
</evidence>
<accession>A0A316GVG9</accession>
<dbReference type="SUPFAM" id="SSF48452">
    <property type="entry name" value="TPR-like"/>
    <property type="match status" value="1"/>
</dbReference>
<keyword evidence="1" id="KW-1133">Transmembrane helix</keyword>
<sequence length="254" mass="29510">MGMFFGIGNYYYIIMILDAICIIHSSRRGTQQKWMWIILAIPVFGCLYYIYSEILTNRIRTPKINVEAVINPGAKIKRLENELRFTDTFANRVALADAYLEAGLTDKAIELYQNSLTGAFAENEHVQAQLIVAYFEKGMYNEVIPIAKRLYKLPQFARSKAHIIYARALELTGQPELAENEFKLMKGRYSYFEPRYEYGMFLSRADRGDEAWQIFTDMLNEQPQLSPVERKSNKAWFAKAKDELKRLSVERKPA</sequence>
<dbReference type="Proteomes" id="UP000245678">
    <property type="component" value="Unassembled WGS sequence"/>
</dbReference>
<dbReference type="RefSeq" id="WP_245928007.1">
    <property type="nucleotide sequence ID" value="NZ_QGHA01000019.1"/>
</dbReference>
<proteinExistence type="predicted"/>
<dbReference type="PIRSF" id="PIRSF030959">
    <property type="entry name" value="UCP030959"/>
    <property type="match status" value="1"/>
</dbReference>
<gene>
    <name evidence="2" type="ORF">LX99_04942</name>
</gene>
<evidence type="ECO:0008006" key="4">
    <source>
        <dbReference type="Google" id="ProtNLM"/>
    </source>
</evidence>
<dbReference type="Gene3D" id="1.25.40.10">
    <property type="entry name" value="Tetratricopeptide repeat domain"/>
    <property type="match status" value="1"/>
</dbReference>
<feature type="transmembrane region" description="Helical" evidence="1">
    <location>
        <begin position="34"/>
        <end position="51"/>
    </location>
</feature>
<dbReference type="InterPro" id="IPR011990">
    <property type="entry name" value="TPR-like_helical_dom_sf"/>
</dbReference>
<comment type="caution">
    <text evidence="2">The sequence shown here is derived from an EMBL/GenBank/DDBJ whole genome shotgun (WGS) entry which is preliminary data.</text>
</comment>
<evidence type="ECO:0000313" key="2">
    <source>
        <dbReference type="EMBL" id="PWK67084.1"/>
    </source>
</evidence>
<dbReference type="EMBL" id="QGHA01000019">
    <property type="protein sequence ID" value="PWK67084.1"/>
    <property type="molecule type" value="Genomic_DNA"/>
</dbReference>